<reference evidence="2" key="1">
    <citation type="submission" date="2018-07" db="EMBL/GenBank/DDBJ databases">
        <authorList>
            <person name="Quirk P.G."/>
            <person name="Krulwich T.A."/>
        </authorList>
    </citation>
    <scope>NUCLEOTIDE SEQUENCE</scope>
    <source>
        <strain evidence="2">96224</strain>
    </source>
</reference>
<gene>
    <name evidence="2" type="ORF">BGT96224V2_LOCUS6975</name>
</gene>
<evidence type="ECO:0000313" key="2">
    <source>
        <dbReference type="EMBL" id="SUZ13792.1"/>
    </source>
</evidence>
<feature type="region of interest" description="Disordered" evidence="1">
    <location>
        <begin position="178"/>
        <end position="204"/>
    </location>
</feature>
<sequence>MSTEPSVDDILNSIAESLPPNFFKPPTKKQKFDDSIGVSTEGIDEFGINRNPDNVPESVCEQKLHTAALAGSAFTPHHLNEINARKETLQFEPVSLVPTMYNSRGLEENQLTNYSPSEAQSNPVVKSESDAMEMQRRINALLSSIGCQVQPCNDSLARTYPDSGLTSEGTHTAVGIDVGGSWGSQNPNTTSEYGHQKGFKHRGRSKTHNQDWFVDYYDPSFNQNPWEKLERQYGM</sequence>
<dbReference type="AlphaFoldDB" id="A0A381LJU7"/>
<organism evidence="2">
    <name type="scientific">Blumeria graminis f. sp. tritici 96224</name>
    <dbReference type="NCBI Taxonomy" id="1268274"/>
    <lineage>
        <taxon>Eukaryota</taxon>
        <taxon>Fungi</taxon>
        <taxon>Dikarya</taxon>
        <taxon>Ascomycota</taxon>
        <taxon>Pezizomycotina</taxon>
        <taxon>Leotiomycetes</taxon>
        <taxon>Erysiphales</taxon>
        <taxon>Erysiphaceae</taxon>
        <taxon>Blumeria</taxon>
    </lineage>
</organism>
<feature type="non-terminal residue" evidence="2">
    <location>
        <position position="235"/>
    </location>
</feature>
<feature type="compositionally biased region" description="Polar residues" evidence="1">
    <location>
        <begin position="183"/>
        <end position="193"/>
    </location>
</feature>
<dbReference type="EMBL" id="UIGY01000248">
    <property type="protein sequence ID" value="SUZ13792.1"/>
    <property type="molecule type" value="Genomic_DNA"/>
</dbReference>
<dbReference type="OrthoDB" id="5419162at2759"/>
<evidence type="ECO:0000256" key="1">
    <source>
        <dbReference type="SAM" id="MobiDB-lite"/>
    </source>
</evidence>
<name>A0A381LJU7_BLUGR</name>
<protein>
    <submittedName>
        <fullName evidence="2">BgtAc-30114</fullName>
    </submittedName>
</protein>
<accession>A0A381LJU7</accession>
<proteinExistence type="predicted"/>